<dbReference type="InterPro" id="IPR001547">
    <property type="entry name" value="Glyco_hydro_5"/>
</dbReference>
<feature type="chain" id="PRO_5037042769" description="Glycoside hydrolase family 5 domain-containing protein" evidence="4">
    <location>
        <begin position="29"/>
        <end position="492"/>
    </location>
</feature>
<evidence type="ECO:0000313" key="6">
    <source>
        <dbReference type="EMBL" id="GIF03887.1"/>
    </source>
</evidence>
<dbReference type="SUPFAM" id="SSF49785">
    <property type="entry name" value="Galactose-binding domain-like"/>
    <property type="match status" value="1"/>
</dbReference>
<dbReference type="GO" id="GO:0004553">
    <property type="term" value="F:hydrolase activity, hydrolyzing O-glycosyl compounds"/>
    <property type="evidence" value="ECO:0007669"/>
    <property type="project" value="InterPro"/>
</dbReference>
<protein>
    <recommendedName>
        <fullName evidence="5">Glycoside hydrolase family 5 domain-containing protein</fullName>
    </recommendedName>
</protein>
<dbReference type="PROSITE" id="PS51257">
    <property type="entry name" value="PROKAR_LIPOPROTEIN"/>
    <property type="match status" value="1"/>
</dbReference>
<dbReference type="EMBL" id="BOMW01000014">
    <property type="protein sequence ID" value="GIF03887.1"/>
    <property type="molecule type" value="Genomic_DNA"/>
</dbReference>
<dbReference type="AlphaFoldDB" id="A0A919N3U3"/>
<dbReference type="Proteomes" id="UP000629619">
    <property type="component" value="Unassembled WGS sequence"/>
</dbReference>
<keyword evidence="2 3" id="KW-0326">Glycosidase</keyword>
<evidence type="ECO:0000256" key="2">
    <source>
        <dbReference type="ARBA" id="ARBA00023295"/>
    </source>
</evidence>
<keyword evidence="4" id="KW-0732">Signal</keyword>
<feature type="domain" description="Glycoside hydrolase family 5" evidence="5">
    <location>
        <begin position="67"/>
        <end position="271"/>
    </location>
</feature>
<dbReference type="InterPro" id="IPR017853">
    <property type="entry name" value="GH"/>
</dbReference>
<proteinExistence type="inferred from homology"/>
<gene>
    <name evidence="6" type="ORF">Asi03nite_14250</name>
</gene>
<evidence type="ECO:0000313" key="7">
    <source>
        <dbReference type="Proteomes" id="UP000629619"/>
    </source>
</evidence>
<dbReference type="InterPro" id="IPR008979">
    <property type="entry name" value="Galactose-bd-like_sf"/>
</dbReference>
<dbReference type="SUPFAM" id="SSF51445">
    <property type="entry name" value="(Trans)glycosidases"/>
    <property type="match status" value="1"/>
</dbReference>
<evidence type="ECO:0000256" key="3">
    <source>
        <dbReference type="RuleBase" id="RU361153"/>
    </source>
</evidence>
<evidence type="ECO:0000256" key="1">
    <source>
        <dbReference type="ARBA" id="ARBA00022801"/>
    </source>
</evidence>
<reference evidence="6" key="1">
    <citation type="submission" date="2021-01" db="EMBL/GenBank/DDBJ databases">
        <title>Whole genome shotgun sequence of Actinoplanes siamensis NBRC 109076.</title>
        <authorList>
            <person name="Komaki H."/>
            <person name="Tamura T."/>
        </authorList>
    </citation>
    <scope>NUCLEOTIDE SEQUENCE</scope>
    <source>
        <strain evidence="6">NBRC 109076</strain>
    </source>
</reference>
<organism evidence="6 7">
    <name type="scientific">Actinoplanes siamensis</name>
    <dbReference type="NCBI Taxonomy" id="1223317"/>
    <lineage>
        <taxon>Bacteria</taxon>
        <taxon>Bacillati</taxon>
        <taxon>Actinomycetota</taxon>
        <taxon>Actinomycetes</taxon>
        <taxon>Micromonosporales</taxon>
        <taxon>Micromonosporaceae</taxon>
        <taxon>Actinoplanes</taxon>
    </lineage>
</organism>
<dbReference type="Gene3D" id="3.20.20.80">
    <property type="entry name" value="Glycosidases"/>
    <property type="match status" value="1"/>
</dbReference>
<name>A0A919N3U3_9ACTN</name>
<dbReference type="RefSeq" id="WP_203677584.1">
    <property type="nucleotide sequence ID" value="NZ_BOMW01000014.1"/>
</dbReference>
<sequence length="492" mass="52572">MSSARFRTLALSFLLTACALAPSVPALAGPGAQAAAPTPTMRSRLEAVRTSRTINYYPSDAGWSAMWTQFDAKQVDKDLAKAAGLGADSVRIVVFPQVFGFPKPKPEYLDRLGDMIHTAARHGLAVKLTLFDWWADYDNVQGSAAWAEAVVGPYADDPRVIAVEVKNEISPADRAAMTWVRRVIPAIRRFAPRMPLTLSVDGHAGPPGLARLKRTLGTVALDYYDFHFYGASEQALADIRKAKAAVAPKPMVIGETGLSTTASSAGEQAAYLARVFRAAAVAGVDSVAPWTLTDFADGAIPSNSVVSTLPAQYQFGLYRTDGTAKPAAAVVRTAWSGREPGNEVLNLGFEQKASDSPWQENLPEAGLAQQTGEVAHSGRRSVRFARTGRADRGLPSLRISPVTPVQAGQRWSASAWARGSRATGLTEISLSWFGAEGQWISETPSRRLPPGTTGWTKLSIDTVAPRGAAGVQLHLKSGDNTGVVWFDDVSLS</sequence>
<dbReference type="Pfam" id="PF00150">
    <property type="entry name" value="Cellulase"/>
    <property type="match status" value="1"/>
</dbReference>
<dbReference type="GO" id="GO:0000272">
    <property type="term" value="P:polysaccharide catabolic process"/>
    <property type="evidence" value="ECO:0007669"/>
    <property type="project" value="InterPro"/>
</dbReference>
<comment type="caution">
    <text evidence="6">The sequence shown here is derived from an EMBL/GenBank/DDBJ whole genome shotgun (WGS) entry which is preliminary data.</text>
</comment>
<feature type="signal peptide" evidence="4">
    <location>
        <begin position="1"/>
        <end position="28"/>
    </location>
</feature>
<evidence type="ECO:0000256" key="4">
    <source>
        <dbReference type="SAM" id="SignalP"/>
    </source>
</evidence>
<comment type="similarity">
    <text evidence="3">Belongs to the glycosyl hydrolase 5 (cellulase A) family.</text>
</comment>
<evidence type="ECO:0000259" key="5">
    <source>
        <dbReference type="Pfam" id="PF00150"/>
    </source>
</evidence>
<keyword evidence="7" id="KW-1185">Reference proteome</keyword>
<accession>A0A919N3U3</accession>
<keyword evidence="1 3" id="KW-0378">Hydrolase</keyword>
<dbReference type="Gene3D" id="2.60.120.260">
    <property type="entry name" value="Galactose-binding domain-like"/>
    <property type="match status" value="1"/>
</dbReference>